<sequence length="249" mass="26170">MVTPALPAHLRELTLTLADGASTTAYVATHPLATTRVRVHRLPTLTPLGQWCEQTNTAEALVGGFYLREPTGVPLGDLWTDGVARPSVPFLEPWNTRRGCVHAHNGDVRIAHRDELPAAPVGDLLQAGPMLVRDGERVTGDDEGFSAGAAQFDSDITEGRHPRAALGIDGDRLIALVCDGRADHDAGLTIDELAQAMLDLGARHALNLDGGGSASLVCGGMLRNVPRESHGLPVPGGRAIATAIVFTAP</sequence>
<gene>
    <name evidence="2" type="ORF">LRS13_24895</name>
</gene>
<evidence type="ECO:0000259" key="1">
    <source>
        <dbReference type="Pfam" id="PF09992"/>
    </source>
</evidence>
<dbReference type="RefSeq" id="WP_353864353.1">
    <property type="nucleotide sequence ID" value="NZ_CP088295.1"/>
</dbReference>
<accession>A0ABY5PGT9</accession>
<dbReference type="InterPro" id="IPR018711">
    <property type="entry name" value="NAGPA"/>
</dbReference>
<dbReference type="PANTHER" id="PTHR40446">
    <property type="entry name" value="N-ACETYLGLUCOSAMINE-1-PHOSPHODIESTER ALPHA-N-ACETYLGLUCOSAMINIDASE"/>
    <property type="match status" value="1"/>
</dbReference>
<proteinExistence type="predicted"/>
<reference evidence="3" key="1">
    <citation type="submission" date="2021-11" db="EMBL/GenBank/DDBJ databases">
        <title>Cultivation dependent microbiological survey of springs from the worlds oldest radium mine currently devoted to the extraction of radon-saturated water.</title>
        <authorList>
            <person name="Kapinusova G."/>
            <person name="Smrhova T."/>
            <person name="Strejcek M."/>
            <person name="Suman J."/>
            <person name="Jani K."/>
            <person name="Pajer P."/>
            <person name="Uhlik O."/>
        </authorList>
    </citation>
    <scope>NUCLEOTIDE SEQUENCE [LARGE SCALE GENOMIC DNA]</scope>
    <source>
        <strain evidence="3">J379</strain>
    </source>
</reference>
<evidence type="ECO:0000313" key="3">
    <source>
        <dbReference type="Proteomes" id="UP001058860"/>
    </source>
</evidence>
<dbReference type="Proteomes" id="UP001058860">
    <property type="component" value="Chromosome"/>
</dbReference>
<dbReference type="Pfam" id="PF09992">
    <property type="entry name" value="NAGPA"/>
    <property type="match status" value="1"/>
</dbReference>
<organism evidence="2 3">
    <name type="scientific">Svornostia abyssi</name>
    <dbReference type="NCBI Taxonomy" id="2898438"/>
    <lineage>
        <taxon>Bacteria</taxon>
        <taxon>Bacillati</taxon>
        <taxon>Actinomycetota</taxon>
        <taxon>Thermoleophilia</taxon>
        <taxon>Solirubrobacterales</taxon>
        <taxon>Baekduiaceae</taxon>
        <taxon>Svornostia</taxon>
    </lineage>
</organism>
<dbReference type="EMBL" id="CP088295">
    <property type="protein sequence ID" value="UUY03855.1"/>
    <property type="molecule type" value="Genomic_DNA"/>
</dbReference>
<keyword evidence="3" id="KW-1185">Reference proteome</keyword>
<dbReference type="PANTHER" id="PTHR40446:SF2">
    <property type="entry name" value="N-ACETYLGLUCOSAMINE-1-PHOSPHODIESTER ALPHA-N-ACETYLGLUCOSAMINIDASE"/>
    <property type="match status" value="1"/>
</dbReference>
<keyword evidence="2" id="KW-0326">Glycosidase</keyword>
<feature type="domain" description="Phosphodiester glycosidase" evidence="1">
    <location>
        <begin position="60"/>
        <end position="246"/>
    </location>
</feature>
<keyword evidence="2" id="KW-0378">Hydrolase</keyword>
<dbReference type="GO" id="GO:0016798">
    <property type="term" value="F:hydrolase activity, acting on glycosyl bonds"/>
    <property type="evidence" value="ECO:0007669"/>
    <property type="project" value="UniProtKB-KW"/>
</dbReference>
<evidence type="ECO:0000313" key="2">
    <source>
        <dbReference type="EMBL" id="UUY03855.1"/>
    </source>
</evidence>
<name>A0ABY5PGT9_9ACTN</name>
<protein>
    <submittedName>
        <fullName evidence="2">Phosphodiester glycosidase family protein</fullName>
    </submittedName>
</protein>